<protein>
    <recommendedName>
        <fullName evidence="3">ZipA C-terminal FtsZ-binding domain-containing protein</fullName>
    </recommendedName>
</protein>
<evidence type="ECO:0000256" key="1">
    <source>
        <dbReference type="SAM" id="MobiDB-lite"/>
    </source>
</evidence>
<name>A0A554X3K2_9BURK</name>
<sequence>MSTLQWALIGVGLALLVGVWAYHRWQARRWMPRRQRAAVASADTDGADGEAGTGDAQRQEPHLDVPAPAAARPAVAPALLSERLDVIVPLVLERPVTAEAVLQALPGTRRIGSKPFFVEGLPDDAADEAAWEALTPGRRYQQLRVGLQLANRAGPLNEIEFSEFAQRLQHWAEHLQAAVDCPDMMAVVQRARALDAFAAAHDAQLTFTLRARRAAWNPGYVMQHAARLGFVPGSLPGRMVLPASRPGGAPLLVLQFETQAALADDPSLAVLREVRLTLDVTHVPQDEEPYSRLCTLADRLADAMDGWVTDDTGQVLAAEAFDRIGGELGVLYDALRERGFEAGSPDARRLFSG</sequence>
<keyword evidence="5" id="KW-1185">Reference proteome</keyword>
<gene>
    <name evidence="4" type="ORF">Ttaiw_01950</name>
</gene>
<comment type="caution">
    <text evidence="4">The sequence shown here is derived from an EMBL/GenBank/DDBJ whole genome shotgun (WGS) entry which is preliminary data.</text>
</comment>
<dbReference type="STRING" id="307486.GCA_000807215_01966"/>
<proteinExistence type="predicted"/>
<keyword evidence="2" id="KW-0812">Transmembrane</keyword>
<feature type="region of interest" description="Disordered" evidence="1">
    <location>
        <begin position="39"/>
        <end position="60"/>
    </location>
</feature>
<dbReference type="AlphaFoldDB" id="A0A554X3K2"/>
<dbReference type="SMART" id="SM00771">
    <property type="entry name" value="ZipA_C"/>
    <property type="match status" value="1"/>
</dbReference>
<evidence type="ECO:0000313" key="5">
    <source>
        <dbReference type="Proteomes" id="UP000317763"/>
    </source>
</evidence>
<feature type="domain" description="ZipA C-terminal FtsZ-binding" evidence="3">
    <location>
        <begin position="201"/>
        <end position="328"/>
    </location>
</feature>
<evidence type="ECO:0000256" key="2">
    <source>
        <dbReference type="SAM" id="Phobius"/>
    </source>
</evidence>
<dbReference type="RefSeq" id="WP_043703481.1">
    <property type="nucleotide sequence ID" value="NZ_CP083911.1"/>
</dbReference>
<dbReference type="SUPFAM" id="SSF64383">
    <property type="entry name" value="Cell-division protein ZipA, C-terminal domain"/>
    <property type="match status" value="1"/>
</dbReference>
<dbReference type="EMBL" id="VJOM01000023">
    <property type="protein sequence ID" value="TSE30388.1"/>
    <property type="molecule type" value="Genomic_DNA"/>
</dbReference>
<organism evidence="4 5">
    <name type="scientific">Tepidimonas taiwanensis</name>
    <dbReference type="NCBI Taxonomy" id="307486"/>
    <lineage>
        <taxon>Bacteria</taxon>
        <taxon>Pseudomonadati</taxon>
        <taxon>Pseudomonadota</taxon>
        <taxon>Betaproteobacteria</taxon>
        <taxon>Burkholderiales</taxon>
        <taxon>Tepidimonas</taxon>
    </lineage>
</organism>
<keyword evidence="2" id="KW-1133">Transmembrane helix</keyword>
<reference evidence="4 5" key="1">
    <citation type="submission" date="2019-07" db="EMBL/GenBank/DDBJ databases">
        <title>Tepidimonas taiwanensis I1-1 draft genome.</title>
        <authorList>
            <person name="Da Costa M.S."/>
            <person name="Froufe H.J.C."/>
            <person name="Egas C."/>
            <person name="Albuquerque L."/>
        </authorList>
    </citation>
    <scope>NUCLEOTIDE SEQUENCE [LARGE SCALE GENOMIC DNA]</scope>
    <source>
        <strain evidence="4 5">I1-1</strain>
    </source>
</reference>
<dbReference type="InterPro" id="IPR007449">
    <property type="entry name" value="ZipA_FtsZ-bd_C"/>
</dbReference>
<evidence type="ECO:0000259" key="3">
    <source>
        <dbReference type="SMART" id="SM00771"/>
    </source>
</evidence>
<dbReference type="Proteomes" id="UP000317763">
    <property type="component" value="Unassembled WGS sequence"/>
</dbReference>
<feature type="transmembrane region" description="Helical" evidence="2">
    <location>
        <begin position="6"/>
        <end position="25"/>
    </location>
</feature>
<evidence type="ECO:0000313" key="4">
    <source>
        <dbReference type="EMBL" id="TSE30388.1"/>
    </source>
</evidence>
<dbReference type="OrthoDB" id="8521018at2"/>
<dbReference type="GO" id="GO:0090529">
    <property type="term" value="P:cell septum assembly"/>
    <property type="evidence" value="ECO:0007669"/>
    <property type="project" value="InterPro"/>
</dbReference>
<accession>A0A554X3K2</accession>
<keyword evidence="2" id="KW-0472">Membrane</keyword>
<dbReference type="InterPro" id="IPR036765">
    <property type="entry name" value="ZipA_FtsZ-bd_C_sf"/>
</dbReference>